<proteinExistence type="predicted"/>
<protein>
    <submittedName>
        <fullName evidence="1">7256_t:CDS:1</fullName>
    </submittedName>
</protein>
<feature type="non-terminal residue" evidence="1">
    <location>
        <position position="64"/>
    </location>
</feature>
<reference evidence="1" key="1">
    <citation type="submission" date="2021-06" db="EMBL/GenBank/DDBJ databases">
        <authorList>
            <person name="Kallberg Y."/>
            <person name="Tangrot J."/>
            <person name="Rosling A."/>
        </authorList>
    </citation>
    <scope>NUCLEOTIDE SEQUENCE</scope>
    <source>
        <strain evidence="1">MT106</strain>
    </source>
</reference>
<accession>A0A9N9D906</accession>
<name>A0A9N9D906_9GLOM</name>
<keyword evidence="2" id="KW-1185">Reference proteome</keyword>
<comment type="caution">
    <text evidence="1">The sequence shown here is derived from an EMBL/GenBank/DDBJ whole genome shotgun (WGS) entry which is preliminary data.</text>
</comment>
<evidence type="ECO:0000313" key="2">
    <source>
        <dbReference type="Proteomes" id="UP000789831"/>
    </source>
</evidence>
<dbReference type="Proteomes" id="UP000789831">
    <property type="component" value="Unassembled WGS sequence"/>
</dbReference>
<evidence type="ECO:0000313" key="1">
    <source>
        <dbReference type="EMBL" id="CAG8627092.1"/>
    </source>
</evidence>
<sequence>MGHEFYRAAYLQKERLFHPKLGEAIMETIPEEQLRRIVQLAVDAKESFVNIWRDLVLQKDESAK</sequence>
<dbReference type="EMBL" id="CAJVPL010003144">
    <property type="protein sequence ID" value="CAG8627092.1"/>
    <property type="molecule type" value="Genomic_DNA"/>
</dbReference>
<dbReference type="AlphaFoldDB" id="A0A9N9D906"/>
<gene>
    <name evidence="1" type="ORF">AGERDE_LOCUS10343</name>
</gene>
<organism evidence="1 2">
    <name type="scientific">Ambispora gerdemannii</name>
    <dbReference type="NCBI Taxonomy" id="144530"/>
    <lineage>
        <taxon>Eukaryota</taxon>
        <taxon>Fungi</taxon>
        <taxon>Fungi incertae sedis</taxon>
        <taxon>Mucoromycota</taxon>
        <taxon>Glomeromycotina</taxon>
        <taxon>Glomeromycetes</taxon>
        <taxon>Archaeosporales</taxon>
        <taxon>Ambisporaceae</taxon>
        <taxon>Ambispora</taxon>
    </lineage>
</organism>